<reference evidence="14 15" key="1">
    <citation type="submission" date="2019-08" db="EMBL/GenBank/DDBJ databases">
        <title>A chromosome-level genome assembly, high-density linkage maps, and genome scans reveal the genomic architecture of hybrid incompatibilities underlying speciation via character displacement in darters (Percidae: Etheostominae).</title>
        <authorList>
            <person name="Moran R.L."/>
            <person name="Catchen J.M."/>
            <person name="Fuller R.C."/>
        </authorList>
    </citation>
    <scope>NUCLEOTIDE SEQUENCE [LARGE SCALE GENOMIC DNA]</scope>
    <source>
        <strain evidence="14">EspeVRDwgs_2016</strain>
        <tissue evidence="14">Muscle</tissue>
    </source>
</reference>
<dbReference type="SMART" id="SM00241">
    <property type="entry name" value="ZP"/>
    <property type="match status" value="1"/>
</dbReference>
<organism evidence="14 15">
    <name type="scientific">Etheostoma spectabile</name>
    <name type="common">orangethroat darter</name>
    <dbReference type="NCBI Taxonomy" id="54343"/>
    <lineage>
        <taxon>Eukaryota</taxon>
        <taxon>Metazoa</taxon>
        <taxon>Chordata</taxon>
        <taxon>Craniata</taxon>
        <taxon>Vertebrata</taxon>
        <taxon>Euteleostomi</taxon>
        <taxon>Actinopterygii</taxon>
        <taxon>Neopterygii</taxon>
        <taxon>Teleostei</taxon>
        <taxon>Neoteleostei</taxon>
        <taxon>Acanthomorphata</taxon>
        <taxon>Eupercaria</taxon>
        <taxon>Perciformes</taxon>
        <taxon>Percoidei</taxon>
        <taxon>Percidae</taxon>
        <taxon>Etheostomatinae</taxon>
        <taxon>Etheostoma</taxon>
    </lineage>
</organism>
<dbReference type="GO" id="GO:0005886">
    <property type="term" value="C:plasma membrane"/>
    <property type="evidence" value="ECO:0007669"/>
    <property type="project" value="UniProtKB-SubCell"/>
</dbReference>
<name>A0A5J5CZR4_9PERO</name>
<evidence type="ECO:0000259" key="13">
    <source>
        <dbReference type="PROSITE" id="PS51034"/>
    </source>
</evidence>
<keyword evidence="7" id="KW-0472">Membrane</keyword>
<feature type="region of interest" description="Disordered" evidence="11">
    <location>
        <begin position="805"/>
        <end position="831"/>
    </location>
</feature>
<dbReference type="GO" id="GO:0035804">
    <property type="term" value="F:structural constituent of egg coat"/>
    <property type="evidence" value="ECO:0007669"/>
    <property type="project" value="TreeGrafter"/>
</dbReference>
<dbReference type="EMBL" id="VOFY01000015">
    <property type="protein sequence ID" value="KAA8584821.1"/>
    <property type="molecule type" value="Genomic_DNA"/>
</dbReference>
<feature type="compositionally biased region" description="Pro residues" evidence="11">
    <location>
        <begin position="731"/>
        <end position="742"/>
    </location>
</feature>
<feature type="domain" description="ZP" evidence="13">
    <location>
        <begin position="982"/>
        <end position="1251"/>
    </location>
</feature>
<dbReference type="PANTHER" id="PTHR23343:SF117">
    <property type="entry name" value="ZONA PELLUCIDA SPERM-BINDING PROTEIN 4-LIKE ISOFORM X1"/>
    <property type="match status" value="1"/>
</dbReference>
<feature type="signal peptide" evidence="12">
    <location>
        <begin position="1"/>
        <end position="29"/>
    </location>
</feature>
<feature type="region of interest" description="Disordered" evidence="11">
    <location>
        <begin position="366"/>
        <end position="386"/>
    </location>
</feature>
<sequence length="1258" mass="139533">MRLKQKGYCFGVLLIFTVTTIHLPSAGSSQPHSRLVHSNDKSSVLTTRGLPHSSNRESRKRPHSDSKPGEGSRNPPYFHVSEHRYGTQTETSGGPKHTLKPKMASTLTDKSFRNSEKAKRSDGEWTFFSPNPPNEECSKGEIEHVIPGKFYIPGQLETNLNMGYQADSAVSGPAHKCQERTRGQRLRGSQESWQRLQPLVECGDAAMTLTVRRRRAAQLQLDIVNESSVPLSRLPPQCGYADDSFVLPLLWRGTPVKMLCPASQIQPVAAGPSSLCCSPHSLTVRVQGPHAAEDLRVNVRGEWTPVAVLAERCDYTLDRQDAEIVITAPFITCGITIKDGKYTLSLQIGEKTFTLACPVSPHEELPLTPQPLVDSPTPLTRGPTEQVPDPVEAFPWAPPFYLAPLYYPHPTYHHKYPRSDRRHPNNPPTPSSPTPPPTSVPQPLPLVDHYPHQIPVRESYKHFGVPGFLLLTGDPEDSSRAYQDLQQKQDTSIVAVSESAARSPASDTGFAIEVEPPFQPPSHAFNPYYHYYHHPKIPLPGPPQNRDPEVPRERSLNNPHNPEYPALPPDVMQSEALRRVDSHQFLQPWTEAAAHPNPLPASPPKTSAPYTPHPPQPYPYPYFYHFPHFILGEAKRLAPSTADVSAKTRLSDQNTKPSRFGYPLPASSHFPDKHYLNPYIHQPDNSINFLKNGPEGLKHQLLSENYINTGDVKAELDDKKRHSASVRPAVQPLPPPAHPPQPDAVAVPASDPPIIPTPSPNHNLPPHSYYYHHHHPYNHYYQMFYGPVNHPSPTLSKEALDPLHQASSSLPQRPSYYKLQTATPPTKSMPDPLHPGPLHPYYYYYHHYHQPQVSVHSQELHPACRVNSEGDASKAESPLPSDPYRDWADWLGRAADAGYPSIPQPVHSPYPSLDSYYITQRRLFDVFGRPGGEEAEARLDREMKDHLRANPSTPSASPCALGPVSDVDCSASLGCCSYSVKDCTMGQHFIFPVPDSVLEPTVALPAHPSEHKRVSCRLQKLTSDPDLYAVPLDGCGVNTHVFGQTVVHLLEVHGIYSHRDPSSVHGNSPVRLMVECSSSPGCPGEVRLHVMDHPPPPVQSTPATVQLRIATDESFTRFHPEAHLPLSLMRGRAVYVEVSLLAPQEPGLVLLVHSCLAYAPAPHNSWLLVYDGCPGRGDSQLLPSPHSDPHRTRRIVVYGVPPLPSEGPSYMAEGGCAHLKDPEIYFLCLTEVCLAADGDCTVGCIYSKFNIVETYRRN</sequence>
<dbReference type="GO" id="GO:0060468">
    <property type="term" value="P:prevention of polyspermy"/>
    <property type="evidence" value="ECO:0007669"/>
    <property type="project" value="TreeGrafter"/>
</dbReference>
<dbReference type="GO" id="GO:0035805">
    <property type="term" value="C:egg coat"/>
    <property type="evidence" value="ECO:0007669"/>
    <property type="project" value="UniProtKB-SubCell"/>
</dbReference>
<keyword evidence="12" id="KW-0732">Signal</keyword>
<dbReference type="InterPro" id="IPR042235">
    <property type="entry name" value="ZP-C_dom"/>
</dbReference>
<evidence type="ECO:0000313" key="15">
    <source>
        <dbReference type="Proteomes" id="UP000327493"/>
    </source>
</evidence>
<keyword evidence="4" id="KW-0165">Cleavage on pair of basic residues</keyword>
<keyword evidence="9" id="KW-0278">Fertilization</keyword>
<dbReference type="Gene3D" id="2.60.40.4100">
    <property type="entry name" value="Zona pellucida, ZP-C domain"/>
    <property type="match status" value="1"/>
</dbReference>
<dbReference type="Proteomes" id="UP000327493">
    <property type="component" value="Chromosome 15"/>
</dbReference>
<keyword evidence="2" id="KW-1003">Cell membrane</keyword>
<keyword evidence="3" id="KW-0272">Extracellular matrix</keyword>
<dbReference type="AlphaFoldDB" id="A0A5J5CZR4"/>
<feature type="compositionally biased region" description="Pro residues" evidence="11">
    <location>
        <begin position="425"/>
        <end position="444"/>
    </location>
</feature>
<dbReference type="GO" id="GO:0007339">
    <property type="term" value="P:binding of sperm to zona pellucida"/>
    <property type="evidence" value="ECO:0007669"/>
    <property type="project" value="TreeGrafter"/>
</dbReference>
<feature type="region of interest" description="Disordered" evidence="11">
    <location>
        <begin position="536"/>
        <end position="567"/>
    </location>
</feature>
<keyword evidence="3" id="KW-0964">Secreted</keyword>
<keyword evidence="6" id="KW-1133">Transmembrane helix</keyword>
<evidence type="ECO:0000256" key="7">
    <source>
        <dbReference type="ARBA" id="ARBA00023136"/>
    </source>
</evidence>
<dbReference type="Pfam" id="PF00100">
    <property type="entry name" value="Zona_pellucida"/>
    <property type="match status" value="1"/>
</dbReference>
<keyword evidence="5" id="KW-0812">Transmembrane</keyword>
<evidence type="ECO:0000256" key="11">
    <source>
        <dbReference type="SAM" id="MobiDB-lite"/>
    </source>
</evidence>
<evidence type="ECO:0000256" key="5">
    <source>
        <dbReference type="ARBA" id="ARBA00022692"/>
    </source>
</evidence>
<evidence type="ECO:0000313" key="14">
    <source>
        <dbReference type="EMBL" id="KAA8584821.1"/>
    </source>
</evidence>
<evidence type="ECO:0000256" key="8">
    <source>
        <dbReference type="ARBA" id="ARBA00023157"/>
    </source>
</evidence>
<feature type="compositionally biased region" description="Basic and acidic residues" evidence="11">
    <location>
        <begin position="546"/>
        <end position="555"/>
    </location>
</feature>
<protein>
    <recommendedName>
        <fullName evidence="13">ZP domain-containing protein</fullName>
    </recommendedName>
</protein>
<comment type="caution">
    <text evidence="14">The sequence shown here is derived from an EMBL/GenBank/DDBJ whole genome shotgun (WGS) entry which is preliminary data.</text>
</comment>
<evidence type="ECO:0000256" key="2">
    <source>
        <dbReference type="ARBA" id="ARBA00022475"/>
    </source>
</evidence>
<comment type="subcellular location">
    <subcellularLocation>
        <location evidence="1">Cell membrane</location>
        <topology evidence="1">Single-pass type I membrane protein</topology>
    </subcellularLocation>
    <subcellularLocation>
        <location evidence="10">Zona pellucida</location>
    </subcellularLocation>
</comment>
<evidence type="ECO:0000256" key="12">
    <source>
        <dbReference type="SAM" id="SignalP"/>
    </source>
</evidence>
<dbReference type="InterPro" id="IPR055355">
    <property type="entry name" value="ZP-C"/>
</dbReference>
<proteinExistence type="predicted"/>
<feature type="region of interest" description="Disordered" evidence="11">
    <location>
        <begin position="413"/>
        <end position="448"/>
    </location>
</feature>
<dbReference type="PROSITE" id="PS51034">
    <property type="entry name" value="ZP_2"/>
    <property type="match status" value="1"/>
</dbReference>
<dbReference type="GO" id="GO:0032190">
    <property type="term" value="F:acrosin binding"/>
    <property type="evidence" value="ECO:0007669"/>
    <property type="project" value="TreeGrafter"/>
</dbReference>
<dbReference type="InterPro" id="IPR001507">
    <property type="entry name" value="ZP_dom"/>
</dbReference>
<feature type="chain" id="PRO_5023909084" description="ZP domain-containing protein" evidence="12">
    <location>
        <begin position="30"/>
        <end position="1258"/>
    </location>
</feature>
<evidence type="ECO:0000256" key="4">
    <source>
        <dbReference type="ARBA" id="ARBA00022685"/>
    </source>
</evidence>
<evidence type="ECO:0000256" key="9">
    <source>
        <dbReference type="ARBA" id="ARBA00023279"/>
    </source>
</evidence>
<dbReference type="PANTHER" id="PTHR23343">
    <property type="entry name" value="ZONA PELLUCIDA SPERM-BINDING PROTEIN"/>
    <property type="match status" value="1"/>
</dbReference>
<keyword evidence="8" id="KW-1015">Disulfide bond</keyword>
<feature type="region of interest" description="Disordered" evidence="11">
    <location>
        <begin position="26"/>
        <end position="124"/>
    </location>
</feature>
<gene>
    <name evidence="14" type="ORF">FQN60_003515</name>
</gene>
<evidence type="ECO:0000256" key="3">
    <source>
        <dbReference type="ARBA" id="ARBA00022530"/>
    </source>
</evidence>
<evidence type="ECO:0000256" key="10">
    <source>
        <dbReference type="ARBA" id="ARBA00024183"/>
    </source>
</evidence>
<dbReference type="InterPro" id="IPR051148">
    <property type="entry name" value="Zona_Pellucida_Domain_gp"/>
</dbReference>
<feature type="region of interest" description="Disordered" evidence="11">
    <location>
        <begin position="717"/>
        <end position="744"/>
    </location>
</feature>
<evidence type="ECO:0000256" key="6">
    <source>
        <dbReference type="ARBA" id="ARBA00022989"/>
    </source>
</evidence>
<feature type="compositionally biased region" description="Polar residues" evidence="11">
    <location>
        <begin position="805"/>
        <end position="826"/>
    </location>
</feature>
<feature type="compositionally biased region" description="Basic and acidic residues" evidence="11">
    <location>
        <begin position="110"/>
        <end position="123"/>
    </location>
</feature>
<keyword evidence="15" id="KW-1185">Reference proteome</keyword>
<evidence type="ECO:0000256" key="1">
    <source>
        <dbReference type="ARBA" id="ARBA00004251"/>
    </source>
</evidence>
<accession>A0A5J5CZR4</accession>